<keyword evidence="6" id="KW-0547">Nucleotide-binding</keyword>
<sequence length="398" mass="47426">MKNIYNSHIEINKKIKLYHLEKNSIGMIFWNKNGLIIFNELINLIRNKLNFYNYIEVKTPILLSKNLFTKSGHIDFFLNNMFVIDNKNLCVKPMNCPAHIKIFKNNLYSYKELPIKILEFGTCTRLENTGSIYGLLRTRSFTQDDTHIFCDNKDIECELNECIKLMYEIYNIFNFKNIEINFSTRPIKKIGDENIWNKSESIIINILNKNKLNYTIKKGEGAFYGPKIEFILQDYLNRKWQCGTIQLDFITSKRLNSTYIYKNNEKKYPIIIHKAILGSIERFIGIITEHYQGTYPLWISPIQIIILSISEKYIKYVYNLKKIFIKNNIRCEIDINNKKIEYKIKKYIELKIPYIIIYGKNELINKNISIRKRNSKNILKLNIKEFIKKIKIDIKNKI</sequence>
<dbReference type="InterPro" id="IPR036621">
    <property type="entry name" value="Anticodon-bd_dom_sf"/>
</dbReference>
<dbReference type="InterPro" id="IPR004154">
    <property type="entry name" value="Anticodon-bd"/>
</dbReference>
<dbReference type="InterPro" id="IPR045864">
    <property type="entry name" value="aa-tRNA-synth_II/BPL/LPL"/>
</dbReference>
<dbReference type="Proteomes" id="UP000289537">
    <property type="component" value="Chromosome"/>
</dbReference>
<dbReference type="Gene3D" id="3.40.50.800">
    <property type="entry name" value="Anticodon-binding domain"/>
    <property type="match status" value="1"/>
</dbReference>
<feature type="domain" description="Aminoacyl-transfer RNA synthetases class-II family profile" evidence="13">
    <location>
        <begin position="6"/>
        <end position="296"/>
    </location>
</feature>
<keyword evidence="7" id="KW-0862">Zinc</keyword>
<evidence type="ECO:0000256" key="3">
    <source>
        <dbReference type="ARBA" id="ARBA00022490"/>
    </source>
</evidence>
<dbReference type="InterPro" id="IPR033728">
    <property type="entry name" value="ThrRS_core"/>
</dbReference>
<dbReference type="NCBIfam" id="TIGR00418">
    <property type="entry name" value="thrS"/>
    <property type="match status" value="1"/>
</dbReference>
<keyword evidence="9" id="KW-0648">Protein biosynthesis</keyword>
<dbReference type="GO" id="GO:0005524">
    <property type="term" value="F:ATP binding"/>
    <property type="evidence" value="ECO:0007669"/>
    <property type="project" value="UniProtKB-KW"/>
</dbReference>
<name>A0A2Z5T410_9GAMM</name>
<keyword evidence="5" id="KW-0479">Metal-binding</keyword>
<comment type="catalytic activity">
    <reaction evidence="11">
        <text>tRNA(Thr) + L-threonine + ATP = L-threonyl-tRNA(Thr) + AMP + diphosphate + H(+)</text>
        <dbReference type="Rhea" id="RHEA:24624"/>
        <dbReference type="Rhea" id="RHEA-COMP:9670"/>
        <dbReference type="Rhea" id="RHEA-COMP:9704"/>
        <dbReference type="ChEBI" id="CHEBI:15378"/>
        <dbReference type="ChEBI" id="CHEBI:30616"/>
        <dbReference type="ChEBI" id="CHEBI:33019"/>
        <dbReference type="ChEBI" id="CHEBI:57926"/>
        <dbReference type="ChEBI" id="CHEBI:78442"/>
        <dbReference type="ChEBI" id="CHEBI:78534"/>
        <dbReference type="ChEBI" id="CHEBI:456215"/>
        <dbReference type="EC" id="6.1.1.3"/>
    </reaction>
</comment>
<evidence type="ECO:0000259" key="13">
    <source>
        <dbReference type="PROSITE" id="PS50862"/>
    </source>
</evidence>
<organism evidence="14 15">
    <name type="scientific">endosymbiont of Rhynchophorus ferrugineus</name>
    <dbReference type="NCBI Taxonomy" id="1972133"/>
    <lineage>
        <taxon>Bacteria</taxon>
        <taxon>Pseudomonadati</taxon>
        <taxon>Pseudomonadota</taxon>
        <taxon>Gammaproteobacteria</taxon>
        <taxon>Candidatus Nardonella</taxon>
    </lineage>
</organism>
<dbReference type="FunFam" id="3.30.930.10:FF:000002">
    <property type="entry name" value="Threonine--tRNA ligase"/>
    <property type="match status" value="1"/>
</dbReference>
<keyword evidence="10" id="KW-0030">Aminoacyl-tRNA synthetase</keyword>
<reference evidence="14 15" key="1">
    <citation type="journal article" date="2017" name="Proc. Natl. Acad. Sci. U.S.A.">
        <title>Small genome symbiont underlies cuticle hardness in beetles.</title>
        <authorList>
            <person name="Anbutsu H."/>
            <person name="Moriyama M."/>
            <person name="Nikoh N."/>
            <person name="Hosokawa T."/>
            <person name="Futahashi R."/>
            <person name="Tanahashi M."/>
            <person name="Meng X.Y."/>
            <person name="Kuriwada T."/>
            <person name="Mori N."/>
            <person name="Oshima K."/>
            <person name="Hattori M."/>
            <person name="Fujie M."/>
            <person name="Satoh N."/>
            <person name="Maeda T."/>
            <person name="Shigenobu S."/>
            <person name="Koga R."/>
            <person name="Fukatsu T."/>
        </authorList>
    </citation>
    <scope>NUCLEOTIDE SEQUENCE [LARGE SCALE GENOMIC DNA]</scope>
    <source>
        <strain evidence="14">NARRFE1</strain>
    </source>
</reference>
<evidence type="ECO:0000256" key="11">
    <source>
        <dbReference type="ARBA" id="ARBA00049515"/>
    </source>
</evidence>
<comment type="similarity">
    <text evidence="1">Belongs to the class-II aminoacyl-tRNA synthetase family.</text>
</comment>
<proteinExistence type="inferred from homology"/>
<keyword evidence="4 14" id="KW-0436">Ligase</keyword>
<evidence type="ECO:0000313" key="15">
    <source>
        <dbReference type="Proteomes" id="UP000289537"/>
    </source>
</evidence>
<dbReference type="CDD" id="cd00771">
    <property type="entry name" value="ThrRS_core"/>
    <property type="match status" value="1"/>
</dbReference>
<evidence type="ECO:0000256" key="1">
    <source>
        <dbReference type="ARBA" id="ARBA00008226"/>
    </source>
</evidence>
<gene>
    <name evidence="14" type="primary">thrS</name>
    <name evidence="14" type="ORF">NARRFE1_01930</name>
</gene>
<dbReference type="Pfam" id="PF03129">
    <property type="entry name" value="HGTP_anticodon"/>
    <property type="match status" value="1"/>
</dbReference>
<dbReference type="InterPro" id="IPR002314">
    <property type="entry name" value="aa-tRNA-synt_IIb"/>
</dbReference>
<evidence type="ECO:0000256" key="4">
    <source>
        <dbReference type="ARBA" id="ARBA00022598"/>
    </source>
</evidence>
<dbReference type="KEGG" id="eor:NARRFE1_01930"/>
<accession>A0A2Z5T410</accession>
<dbReference type="InterPro" id="IPR006195">
    <property type="entry name" value="aa-tRNA-synth_II"/>
</dbReference>
<dbReference type="PRINTS" id="PR01047">
    <property type="entry name" value="TRNASYNTHTHR"/>
</dbReference>
<dbReference type="Gene3D" id="3.30.930.10">
    <property type="entry name" value="Bira Bifunctional Protein, Domain 2"/>
    <property type="match status" value="1"/>
</dbReference>
<dbReference type="SUPFAM" id="SSF52954">
    <property type="entry name" value="Class II aaRS ABD-related"/>
    <property type="match status" value="1"/>
</dbReference>
<evidence type="ECO:0000256" key="8">
    <source>
        <dbReference type="ARBA" id="ARBA00022840"/>
    </source>
</evidence>
<dbReference type="PANTHER" id="PTHR11451:SF44">
    <property type="entry name" value="THREONINE--TRNA LIGASE, CHLOROPLASTIC_MITOCHONDRIAL 2"/>
    <property type="match status" value="1"/>
</dbReference>
<evidence type="ECO:0000256" key="10">
    <source>
        <dbReference type="ARBA" id="ARBA00023146"/>
    </source>
</evidence>
<evidence type="ECO:0000313" key="14">
    <source>
        <dbReference type="EMBL" id="BBA85128.1"/>
    </source>
</evidence>
<evidence type="ECO:0000256" key="2">
    <source>
        <dbReference type="ARBA" id="ARBA00013163"/>
    </source>
</evidence>
<dbReference type="OrthoDB" id="9802304at2"/>
<evidence type="ECO:0000256" key="9">
    <source>
        <dbReference type="ARBA" id="ARBA00022917"/>
    </source>
</evidence>
<dbReference type="SUPFAM" id="SSF55681">
    <property type="entry name" value="Class II aaRS and biotin synthetases"/>
    <property type="match status" value="1"/>
</dbReference>
<evidence type="ECO:0000256" key="7">
    <source>
        <dbReference type="ARBA" id="ARBA00022833"/>
    </source>
</evidence>
<dbReference type="RefSeq" id="WP_148708475.1">
    <property type="nucleotide sequence ID" value="NZ_AP018161.1"/>
</dbReference>
<dbReference type="GO" id="GO:0046872">
    <property type="term" value="F:metal ion binding"/>
    <property type="evidence" value="ECO:0007669"/>
    <property type="project" value="UniProtKB-KW"/>
</dbReference>
<dbReference type="AlphaFoldDB" id="A0A2Z5T410"/>
<protein>
    <recommendedName>
        <fullName evidence="2 12">Threonine--tRNA ligase</fullName>
        <ecNumber evidence="2 12">6.1.1.3</ecNumber>
    </recommendedName>
</protein>
<dbReference type="PROSITE" id="PS50862">
    <property type="entry name" value="AA_TRNA_LIGASE_II"/>
    <property type="match status" value="1"/>
</dbReference>
<dbReference type="GO" id="GO:0004829">
    <property type="term" value="F:threonine-tRNA ligase activity"/>
    <property type="evidence" value="ECO:0007669"/>
    <property type="project" value="UniProtKB-UniRule"/>
</dbReference>
<keyword evidence="8" id="KW-0067">ATP-binding</keyword>
<dbReference type="PANTHER" id="PTHR11451">
    <property type="entry name" value="THREONINE-TRNA LIGASE"/>
    <property type="match status" value="1"/>
</dbReference>
<evidence type="ECO:0000256" key="5">
    <source>
        <dbReference type="ARBA" id="ARBA00022723"/>
    </source>
</evidence>
<keyword evidence="3" id="KW-0963">Cytoplasm</keyword>
<dbReference type="GO" id="GO:0006435">
    <property type="term" value="P:threonyl-tRNA aminoacylation"/>
    <property type="evidence" value="ECO:0007669"/>
    <property type="project" value="UniProtKB-UniRule"/>
</dbReference>
<dbReference type="EMBL" id="AP018161">
    <property type="protein sequence ID" value="BBA85128.1"/>
    <property type="molecule type" value="Genomic_DNA"/>
</dbReference>
<evidence type="ECO:0000256" key="12">
    <source>
        <dbReference type="NCBIfam" id="TIGR00418"/>
    </source>
</evidence>
<keyword evidence="15" id="KW-1185">Reference proteome</keyword>
<dbReference type="InterPro" id="IPR002320">
    <property type="entry name" value="Thr-tRNA-ligase_IIa"/>
</dbReference>
<dbReference type="EC" id="6.1.1.3" evidence="2 12"/>
<evidence type="ECO:0000256" key="6">
    <source>
        <dbReference type="ARBA" id="ARBA00022741"/>
    </source>
</evidence>
<dbReference type="Pfam" id="PF00587">
    <property type="entry name" value="tRNA-synt_2b"/>
    <property type="match status" value="1"/>
</dbReference>
<dbReference type="GO" id="GO:0005737">
    <property type="term" value="C:cytoplasm"/>
    <property type="evidence" value="ECO:0007669"/>
    <property type="project" value="UniProtKB-UniRule"/>
</dbReference>